<evidence type="ECO:0000313" key="3">
    <source>
        <dbReference type="Proteomes" id="UP000266723"/>
    </source>
</evidence>
<sequence>MALDRFPLLEARSWQEAKSNLVTVALGRGVNFVTLAGSSLTRHVALPDHGVGLDGQSCSCLIVGWPDGSGVLQPGLLKAEISRDFHISTWVLILRVTSPSLSLTFRSFLPSAPEMRTESGLSPDSSSIGNRVRSGRLRVAPTESMDSSDSSLDLTAKVKNPKAIVTKRTSPVGGSRYPLIGPPSVIGAEEVAVWRKKYELPDDVVIREGYFASGFRGQIPSLVGKISETLGISPGQLNPSAWRTLIALQNLGDLYGLVIGVAEVLCSYSVSPLNLPRVDYSSGKDTIEQVLKLPLERRQIPFLVSKAALKREMSASKGDEALAEYKKALEVMSARKAAPMRVASTEDDEVQFIRSSKRHAVFPSTPVLLASEEDSATIQSLQGDLLEVASQLYHLEERMESAVFTKVEMDNLTSQLRKEKDAALAKDKEIKELRLKVRNQEEAGELAATENGPHSAILGEATLGTCWGIAFYRSEAGHYRVPVLHDAFFRNPLSGLEGAGLGENPSAWLCCFPRLEKQYIIRFSLTFALAQGQLYLLSPTHSYLMSHTRFVFAWSYHLSLRVGQDRRSLGPDPARDPQGLTCFWDERPCWRVPPTSTGFCLFLGSKDRGRDSHIHPLERPGSEVSCLAKCLHPASARHPLLQIRQMYPLRRSPWSTRAPLVYPQDHWLISDKVLGDHVYVRRGTRVLRGPGLASRCNFEGLRRRPCGVVDVGSLGIPRVLGMIQGPPSSERPPITCIIDL</sequence>
<gene>
    <name evidence="2" type="ORF">DY000_02040765</name>
</gene>
<name>A0ABQ7BAC4_BRACR</name>
<dbReference type="Proteomes" id="UP000266723">
    <property type="component" value="Unassembled WGS sequence"/>
</dbReference>
<protein>
    <submittedName>
        <fullName evidence="2">Uncharacterized protein</fullName>
    </submittedName>
</protein>
<evidence type="ECO:0000313" key="2">
    <source>
        <dbReference type="EMBL" id="KAF3529110.1"/>
    </source>
</evidence>
<reference evidence="2 3" key="1">
    <citation type="journal article" date="2020" name="BMC Genomics">
        <title>Intraspecific diversification of the crop wild relative Brassica cretica Lam. using demographic model selection.</title>
        <authorList>
            <person name="Kioukis A."/>
            <person name="Michalopoulou V.A."/>
            <person name="Briers L."/>
            <person name="Pirintsos S."/>
            <person name="Studholme D.J."/>
            <person name="Pavlidis P."/>
            <person name="Sarris P.F."/>
        </authorList>
    </citation>
    <scope>NUCLEOTIDE SEQUENCE [LARGE SCALE GENOMIC DNA]</scope>
    <source>
        <strain evidence="3">cv. PFS-1207/04</strain>
    </source>
</reference>
<feature type="compositionally biased region" description="Polar residues" evidence="1">
    <location>
        <begin position="119"/>
        <end position="129"/>
    </location>
</feature>
<evidence type="ECO:0000256" key="1">
    <source>
        <dbReference type="SAM" id="MobiDB-lite"/>
    </source>
</evidence>
<keyword evidence="3" id="KW-1185">Reference proteome</keyword>
<proteinExistence type="predicted"/>
<accession>A0ABQ7BAC4</accession>
<comment type="caution">
    <text evidence="2">The sequence shown here is derived from an EMBL/GenBank/DDBJ whole genome shotgun (WGS) entry which is preliminary data.</text>
</comment>
<feature type="region of interest" description="Disordered" evidence="1">
    <location>
        <begin position="113"/>
        <end position="152"/>
    </location>
</feature>
<organism evidence="2 3">
    <name type="scientific">Brassica cretica</name>
    <name type="common">Mustard</name>
    <dbReference type="NCBI Taxonomy" id="69181"/>
    <lineage>
        <taxon>Eukaryota</taxon>
        <taxon>Viridiplantae</taxon>
        <taxon>Streptophyta</taxon>
        <taxon>Embryophyta</taxon>
        <taxon>Tracheophyta</taxon>
        <taxon>Spermatophyta</taxon>
        <taxon>Magnoliopsida</taxon>
        <taxon>eudicotyledons</taxon>
        <taxon>Gunneridae</taxon>
        <taxon>Pentapetalae</taxon>
        <taxon>rosids</taxon>
        <taxon>malvids</taxon>
        <taxon>Brassicales</taxon>
        <taxon>Brassicaceae</taxon>
        <taxon>Brassiceae</taxon>
        <taxon>Brassica</taxon>
    </lineage>
</organism>
<dbReference type="EMBL" id="QGKV02001507">
    <property type="protein sequence ID" value="KAF3529110.1"/>
    <property type="molecule type" value="Genomic_DNA"/>
</dbReference>